<dbReference type="EMBL" id="HBHK01017556">
    <property type="protein sequence ID" value="CAD9691793.1"/>
    <property type="molecule type" value="Transcribed_RNA"/>
</dbReference>
<organism evidence="3">
    <name type="scientific">Mucochytrium quahogii</name>
    <dbReference type="NCBI Taxonomy" id="96639"/>
    <lineage>
        <taxon>Eukaryota</taxon>
        <taxon>Sar</taxon>
        <taxon>Stramenopiles</taxon>
        <taxon>Bigyra</taxon>
        <taxon>Labyrinthulomycetes</taxon>
        <taxon>Thraustochytrida</taxon>
        <taxon>Thraustochytriidae</taxon>
        <taxon>Mucochytrium</taxon>
    </lineage>
</organism>
<keyword evidence="2" id="KW-0732">Signal</keyword>
<reference evidence="3" key="1">
    <citation type="submission" date="2021-01" db="EMBL/GenBank/DDBJ databases">
        <authorList>
            <person name="Corre E."/>
            <person name="Pelletier E."/>
            <person name="Niang G."/>
            <person name="Scheremetjew M."/>
            <person name="Finn R."/>
            <person name="Kale V."/>
            <person name="Holt S."/>
            <person name="Cochrane G."/>
            <person name="Meng A."/>
            <person name="Brown T."/>
            <person name="Cohen L."/>
        </authorList>
    </citation>
    <scope>NUCLEOTIDE SEQUENCE</scope>
    <source>
        <strain evidence="3">NY070348D</strain>
    </source>
</reference>
<proteinExistence type="predicted"/>
<gene>
    <name evidence="3" type="ORF">QSP1433_LOCUS11116</name>
</gene>
<evidence type="ECO:0000313" key="3">
    <source>
        <dbReference type="EMBL" id="CAD9691793.1"/>
    </source>
</evidence>
<protein>
    <submittedName>
        <fullName evidence="3">Uncharacterized protein</fullName>
    </submittedName>
</protein>
<evidence type="ECO:0000256" key="1">
    <source>
        <dbReference type="SAM" id="MobiDB-lite"/>
    </source>
</evidence>
<feature type="signal peptide" evidence="2">
    <location>
        <begin position="1"/>
        <end position="18"/>
    </location>
</feature>
<evidence type="ECO:0000256" key="2">
    <source>
        <dbReference type="SAM" id="SignalP"/>
    </source>
</evidence>
<dbReference type="AlphaFoldDB" id="A0A7S2WKF0"/>
<accession>A0A7S2WKF0</accession>
<name>A0A7S2WKF0_9STRA</name>
<feature type="region of interest" description="Disordered" evidence="1">
    <location>
        <begin position="808"/>
        <end position="829"/>
    </location>
</feature>
<feature type="chain" id="PRO_5030924228" evidence="2">
    <location>
        <begin position="19"/>
        <end position="829"/>
    </location>
</feature>
<sequence>MQLLHLLCIVALFTGGIGIELEDEPFIPLISETCAADDGCKKTYEAASEVGPLLEDWDEAMQLPLGFGEQVEDMKTISKVADNSMGTVTTALSTIQRAPYVGVIAKVMKTTLDLLKGQVSTLNTVTSNLDYSVVKPTHAVHGSVMEIAEQADDELIDLSDLFESALNFIGSMEDLCAMPILRADLNDLLAPLEECAETVALVYRQIEGALGNVTTFIKRSYESLQNATYLETIKNQLASAHASLVGFWNVIGPVVEAISDALNFKLINIDWEFCVNLWIFGRKCVRIKIHISILDILNFVGGALNAIFNVLKLIPGLGHVIRLIDDAITAACEAILQPLLDKLGLSIEPLNINVDFLRQTILGPLATVVNDVRNVVYTIGNYTSPLKEKLGEAVTYVKDTVTEHLGIDPICMDEDIDPLECVGKLFPSLDFNMQMPVDLDGIVGGLKDVDIFARLSNGIKGCKQTSLKPICEFVAISEGCLSELKIPVCEELDVASPDTPEGKALFDALSAVGEGGDVGRRLTGRELAGLSFDIYLSPNIKKKEETDEKWSIDTVKMKIINFLEKKKKQLPTNQYIDFGLTEEIQVFEWQVRFVLSFSNRSFVGFAVQPRIKYMQIKYKHVFETISDWPANPTMGTMADADIPGPLRNLGASAEEQRLNIVRWLRRRVNKGNHFSMSALEKPGNLMGLDFTKWESTIEFSFLIAKATVGTKAKNHWAFPDKNGLHMIWNNGLFEAGFIIRYQDNAFEVPLAFSVTLPSLDKLQDWWTADKKTLSSTWTFLTRKADAKRKHLFSAFLFSEWQWRTYDVGEPTTPSPTPQPVGPNVTDLGL</sequence>